<sequence>LFYSDRYYAEWVSSDRRNLLEPVFVPGVGSVMILCFVFFLLTAVISVEFFASSMCKDYGLTGDWAAKVAFDIRWALLEHRKAVHTNNLSPFERRSIGSEISCAPITSVYQSYSEDVLQTVVQS</sequence>
<organism evidence="2 3">
    <name type="scientific">Beta vulgaris subsp. vulgaris</name>
    <name type="common">Beet</name>
    <dbReference type="NCBI Taxonomy" id="3555"/>
    <lineage>
        <taxon>Eukaryota</taxon>
        <taxon>Viridiplantae</taxon>
        <taxon>Streptophyta</taxon>
        <taxon>Embryophyta</taxon>
        <taxon>Tracheophyta</taxon>
        <taxon>Spermatophyta</taxon>
        <taxon>Magnoliopsida</taxon>
        <taxon>eudicotyledons</taxon>
        <taxon>Gunneridae</taxon>
        <taxon>Pentapetalae</taxon>
        <taxon>Caryophyllales</taxon>
        <taxon>Chenopodiaceae</taxon>
        <taxon>Betoideae</taxon>
        <taxon>Beta</taxon>
    </lineage>
</organism>
<keyword evidence="1" id="KW-0472">Membrane</keyword>
<feature type="non-terminal residue" evidence="2">
    <location>
        <position position="1"/>
    </location>
</feature>
<reference evidence="2 3" key="1">
    <citation type="journal article" date="2014" name="Nature">
        <title>The genome of the recently domesticated crop plant sugar beet (Beta vulgaris).</title>
        <authorList>
            <person name="Dohm J.C."/>
            <person name="Minoche A.E."/>
            <person name="Holtgrawe D."/>
            <person name="Capella-Gutierrez S."/>
            <person name="Zakrzewski F."/>
            <person name="Tafer H."/>
            <person name="Rupp O."/>
            <person name="Sorensen T.R."/>
            <person name="Stracke R."/>
            <person name="Reinhardt R."/>
            <person name="Goesmann A."/>
            <person name="Kraft T."/>
            <person name="Schulz B."/>
            <person name="Stadler P.F."/>
            <person name="Schmidt T."/>
            <person name="Gabaldon T."/>
            <person name="Lehrach H."/>
            <person name="Weisshaar B."/>
            <person name="Himmelbauer H."/>
        </authorList>
    </citation>
    <scope>NUCLEOTIDE SEQUENCE [LARGE SCALE GENOMIC DNA]</scope>
    <source>
        <tissue evidence="2">Taproot</tissue>
    </source>
</reference>
<dbReference type="Pfam" id="PF04855">
    <property type="entry name" value="SNF5"/>
    <property type="match status" value="1"/>
</dbReference>
<dbReference type="GO" id="GO:0006338">
    <property type="term" value="P:chromatin remodeling"/>
    <property type="evidence" value="ECO:0007669"/>
    <property type="project" value="InterPro"/>
</dbReference>
<dbReference type="GO" id="GO:0000228">
    <property type="term" value="C:nuclear chromosome"/>
    <property type="evidence" value="ECO:0007669"/>
    <property type="project" value="InterPro"/>
</dbReference>
<dbReference type="EMBL" id="KQ093592">
    <property type="protein sequence ID" value="KMS94411.1"/>
    <property type="molecule type" value="Genomic_DNA"/>
</dbReference>
<dbReference type="AlphaFoldDB" id="A0A0J8B0A3"/>
<dbReference type="Proteomes" id="UP000035740">
    <property type="component" value="Unassembled WGS sequence"/>
</dbReference>
<proteinExistence type="predicted"/>
<dbReference type="InterPro" id="IPR006939">
    <property type="entry name" value="SNF5"/>
</dbReference>
<gene>
    <name evidence="2" type="ORF">BVRB_021680</name>
</gene>
<name>A0A0J8B0A3_BETVV</name>
<keyword evidence="1" id="KW-0812">Transmembrane</keyword>
<evidence type="ECO:0000313" key="2">
    <source>
        <dbReference type="EMBL" id="KMS94411.1"/>
    </source>
</evidence>
<protein>
    <submittedName>
        <fullName evidence="2">Uncharacterized protein</fullName>
    </submittedName>
</protein>
<evidence type="ECO:0000256" key="1">
    <source>
        <dbReference type="SAM" id="Phobius"/>
    </source>
</evidence>
<keyword evidence="3" id="KW-1185">Reference proteome</keyword>
<evidence type="ECO:0000313" key="3">
    <source>
        <dbReference type="Proteomes" id="UP000035740"/>
    </source>
</evidence>
<feature type="transmembrane region" description="Helical" evidence="1">
    <location>
        <begin position="23"/>
        <end position="47"/>
    </location>
</feature>
<accession>A0A0J8B0A3</accession>
<keyword evidence="1" id="KW-1133">Transmembrane helix</keyword>